<organism evidence="2 3">
    <name type="scientific">Stylonychia lemnae</name>
    <name type="common">Ciliate</name>
    <dbReference type="NCBI Taxonomy" id="5949"/>
    <lineage>
        <taxon>Eukaryota</taxon>
        <taxon>Sar</taxon>
        <taxon>Alveolata</taxon>
        <taxon>Ciliophora</taxon>
        <taxon>Intramacronucleata</taxon>
        <taxon>Spirotrichea</taxon>
        <taxon>Stichotrichia</taxon>
        <taxon>Sporadotrichida</taxon>
        <taxon>Oxytrichidae</taxon>
        <taxon>Stylonychinae</taxon>
        <taxon>Stylonychia</taxon>
    </lineage>
</organism>
<name>A0A078ASB0_STYLE</name>
<dbReference type="Proteomes" id="UP000039865">
    <property type="component" value="Unassembled WGS sequence"/>
</dbReference>
<dbReference type="InParanoid" id="A0A078ASB0"/>
<sequence>MNSISNQRFEGKVCVITGGTCGIGLALAERVISEGASVVVCSVGKDIKEQVENLRNKRVNKTAQRVEGLFVDVTSKQDRQNLVNLVEKEFGRIDVLFVNAGIAFQMYGQLNMPESTFDQLFAVNVKGAFYTIKDCLELLKKGKNPNILVTSSYSVPMPNKSVGVYGMTKAAMSNMVVWLAQELEPDNIRVNGINPGMVNTNMTPVKLRNITQKIPRIISEPHNVASIAAMITSDDGSFINGESHVIESKVLENYKI</sequence>
<evidence type="ECO:0000313" key="2">
    <source>
        <dbReference type="EMBL" id="CDW85350.1"/>
    </source>
</evidence>
<keyword evidence="3" id="KW-1185">Reference proteome</keyword>
<dbReference type="OrthoDB" id="1393670at2759"/>
<dbReference type="InterPro" id="IPR020904">
    <property type="entry name" value="Sc_DH/Rdtase_CS"/>
</dbReference>
<dbReference type="InterPro" id="IPR002347">
    <property type="entry name" value="SDR_fam"/>
</dbReference>
<reference evidence="2 3" key="1">
    <citation type="submission" date="2014-06" db="EMBL/GenBank/DDBJ databases">
        <authorList>
            <person name="Swart Estienne"/>
        </authorList>
    </citation>
    <scope>NUCLEOTIDE SEQUENCE [LARGE SCALE GENOMIC DNA]</scope>
    <source>
        <strain evidence="2 3">130c</strain>
    </source>
</reference>
<dbReference type="EMBL" id="CCKQ01013658">
    <property type="protein sequence ID" value="CDW85350.1"/>
    <property type="molecule type" value="Genomic_DNA"/>
</dbReference>
<dbReference type="OMA" id="YADDNIR"/>
<dbReference type="SUPFAM" id="SSF51735">
    <property type="entry name" value="NAD(P)-binding Rossmann-fold domains"/>
    <property type="match status" value="1"/>
</dbReference>
<comment type="similarity">
    <text evidence="1">Belongs to the short-chain dehydrogenases/reductases (SDR) family.</text>
</comment>
<accession>A0A078ASB0</accession>
<gene>
    <name evidence="2" type="primary">Contig14931.g15915</name>
    <name evidence="2" type="ORF">STYLEM_14425</name>
</gene>
<protein>
    <submittedName>
        <fullName evidence="2">Dehydrogenase reductase sdr family member 4</fullName>
    </submittedName>
</protein>
<dbReference type="AlphaFoldDB" id="A0A078ASB0"/>
<dbReference type="Gene3D" id="3.40.50.720">
    <property type="entry name" value="NAD(P)-binding Rossmann-like Domain"/>
    <property type="match status" value="1"/>
</dbReference>
<evidence type="ECO:0000256" key="1">
    <source>
        <dbReference type="ARBA" id="ARBA00006484"/>
    </source>
</evidence>
<dbReference type="FunFam" id="3.40.50.720:FF:000084">
    <property type="entry name" value="Short-chain dehydrogenase reductase"/>
    <property type="match status" value="1"/>
</dbReference>
<dbReference type="Pfam" id="PF00106">
    <property type="entry name" value="adh_short"/>
    <property type="match status" value="1"/>
</dbReference>
<dbReference type="PANTHER" id="PTHR43943:SF2">
    <property type="entry name" value="DEHYDROGENASE_REDUCTASE 4"/>
    <property type="match status" value="1"/>
</dbReference>
<dbReference type="CDD" id="cd05233">
    <property type="entry name" value="SDR_c"/>
    <property type="match status" value="1"/>
</dbReference>
<evidence type="ECO:0000313" key="3">
    <source>
        <dbReference type="Proteomes" id="UP000039865"/>
    </source>
</evidence>
<proteinExistence type="inferred from homology"/>
<dbReference type="PRINTS" id="PR00081">
    <property type="entry name" value="GDHRDH"/>
</dbReference>
<dbReference type="PROSITE" id="PS00061">
    <property type="entry name" value="ADH_SHORT"/>
    <property type="match status" value="1"/>
</dbReference>
<dbReference type="InterPro" id="IPR036291">
    <property type="entry name" value="NAD(P)-bd_dom_sf"/>
</dbReference>
<dbReference type="PANTHER" id="PTHR43943">
    <property type="entry name" value="DEHYDROGENASE/REDUCTASE (SDR FAMILY) MEMBER 4"/>
    <property type="match status" value="1"/>
</dbReference>